<dbReference type="Proteomes" id="UP001225596">
    <property type="component" value="Unassembled WGS sequence"/>
</dbReference>
<dbReference type="EMBL" id="JAUYVH010000033">
    <property type="protein sequence ID" value="MDQ9172488.1"/>
    <property type="molecule type" value="Genomic_DNA"/>
</dbReference>
<accession>A0ABU1BU03</accession>
<comment type="caution">
    <text evidence="2">The sequence shown here is derived from an EMBL/GenBank/DDBJ whole genome shotgun (WGS) entry which is preliminary data.</text>
</comment>
<reference evidence="2 3" key="1">
    <citation type="submission" date="2023-08" db="EMBL/GenBank/DDBJ databases">
        <title>Oxalobacteraceae gen .nov., isolated from river sludge outside the plant.</title>
        <authorList>
            <person name="Zhao S.Y."/>
        </authorList>
    </citation>
    <scope>NUCLEOTIDE SEQUENCE [LARGE SCALE GENOMIC DNA]</scope>
    <source>
        <strain evidence="2 3">R-40</strain>
    </source>
</reference>
<evidence type="ECO:0000313" key="3">
    <source>
        <dbReference type="Proteomes" id="UP001225596"/>
    </source>
</evidence>
<feature type="region of interest" description="Disordered" evidence="1">
    <location>
        <begin position="84"/>
        <end position="107"/>
    </location>
</feature>
<sequence>MADIEHDLVGQKTYDPNALLDTLIARLQLKNDAALCRLLEVGPPVISKIRHKRLPVGSSMLIRMHEISNLTIRELRYLMGDRRTRYREDGKPKSGNMAEENYANLNK</sequence>
<protein>
    <submittedName>
        <fullName evidence="2">Uncharacterized protein</fullName>
    </submittedName>
</protein>
<keyword evidence="3" id="KW-1185">Reference proteome</keyword>
<proteinExistence type="predicted"/>
<name>A0ABU1BU03_9BURK</name>
<evidence type="ECO:0000313" key="2">
    <source>
        <dbReference type="EMBL" id="MDQ9172488.1"/>
    </source>
</evidence>
<evidence type="ECO:0000256" key="1">
    <source>
        <dbReference type="SAM" id="MobiDB-lite"/>
    </source>
</evidence>
<dbReference type="RefSeq" id="WP_338438562.1">
    <property type="nucleotide sequence ID" value="NZ_JAUYVH010000033.1"/>
</dbReference>
<gene>
    <name evidence="2" type="ORF">Q8A64_18985</name>
</gene>
<organism evidence="2 3">
    <name type="scientific">Keguizhuia sedimenti</name>
    <dbReference type="NCBI Taxonomy" id="3064264"/>
    <lineage>
        <taxon>Bacteria</taxon>
        <taxon>Pseudomonadati</taxon>
        <taxon>Pseudomonadota</taxon>
        <taxon>Betaproteobacteria</taxon>
        <taxon>Burkholderiales</taxon>
        <taxon>Oxalobacteraceae</taxon>
        <taxon>Keguizhuia</taxon>
    </lineage>
</organism>